<name>A0A8R2B767_ACYPI</name>
<dbReference type="PROSITE" id="PS50853">
    <property type="entry name" value="FN3"/>
    <property type="match status" value="1"/>
</dbReference>
<dbReference type="OrthoDB" id="6381660at2759"/>
<accession>A0A8R2B767</accession>
<reference evidence="3" key="1">
    <citation type="submission" date="2010-06" db="EMBL/GenBank/DDBJ databases">
        <authorList>
            <person name="Jiang H."/>
            <person name="Abraham K."/>
            <person name="Ali S."/>
            <person name="Alsbrooks S.L."/>
            <person name="Anim B.N."/>
            <person name="Anosike U.S."/>
            <person name="Attaway T."/>
            <person name="Bandaranaike D.P."/>
            <person name="Battles P.K."/>
            <person name="Bell S.N."/>
            <person name="Bell A.V."/>
            <person name="Beltran B."/>
            <person name="Bickham C."/>
            <person name="Bustamante Y."/>
            <person name="Caleb T."/>
            <person name="Canada A."/>
            <person name="Cardenas V."/>
            <person name="Carter K."/>
            <person name="Chacko J."/>
            <person name="Chandrabose M.N."/>
            <person name="Chavez D."/>
            <person name="Chavez A."/>
            <person name="Chen L."/>
            <person name="Chu H.-S."/>
            <person name="Claassen K.J."/>
            <person name="Cockrell R."/>
            <person name="Collins M."/>
            <person name="Cooper J.A."/>
            <person name="Cree A."/>
            <person name="Curry S.M."/>
            <person name="Da Y."/>
            <person name="Dao M.D."/>
            <person name="Das B."/>
            <person name="Davila M.-L."/>
            <person name="Davy-Carroll L."/>
            <person name="Denson S."/>
            <person name="Dinh H."/>
            <person name="Ebong V.E."/>
            <person name="Edwards J.R."/>
            <person name="Egan A."/>
            <person name="El-Daye J."/>
            <person name="Escobedo L."/>
            <person name="Fernandez S."/>
            <person name="Fernando P.R."/>
            <person name="Flagg N."/>
            <person name="Forbes L.D."/>
            <person name="Fowler R.G."/>
            <person name="Fu Q."/>
            <person name="Gabisi R.A."/>
            <person name="Ganer J."/>
            <person name="Garbino Pronczuk A."/>
            <person name="Garcia R.M."/>
            <person name="Garner T."/>
            <person name="Garrett T.E."/>
            <person name="Gonzalez D.A."/>
            <person name="Hamid H."/>
            <person name="Hawkins E.S."/>
            <person name="Hirani K."/>
            <person name="Hogues M.E."/>
            <person name="Hollins B."/>
            <person name="Hsiao C.-H."/>
            <person name="Jabil R."/>
            <person name="James M.L."/>
            <person name="Jhangiani S.N."/>
            <person name="Johnson B."/>
            <person name="Johnson Q."/>
            <person name="Joshi V."/>
            <person name="Kalu J.B."/>
            <person name="Kam C."/>
            <person name="Kashfia A."/>
            <person name="Keebler J."/>
            <person name="Kisamo H."/>
            <person name="Kovar C.L."/>
            <person name="Lago L.A."/>
            <person name="Lai C.-Y."/>
            <person name="Laidlaw J."/>
            <person name="Lara F."/>
            <person name="Le T.-K."/>
            <person name="Lee S.L."/>
            <person name="Legall F.H."/>
            <person name="Lemon S.J."/>
            <person name="Lewis L.R."/>
            <person name="Li B."/>
            <person name="Liu Y."/>
            <person name="Liu Y.-S."/>
            <person name="Lopez J."/>
            <person name="Lozado R.J."/>
            <person name="Lu J."/>
            <person name="Madu R.C."/>
            <person name="Maheshwari M."/>
            <person name="Maheshwari R."/>
            <person name="Malloy K."/>
            <person name="Martinez E."/>
            <person name="Mathew T."/>
            <person name="Mercado I.C."/>
            <person name="Mercado C."/>
            <person name="Meyer B."/>
            <person name="Montgomery K."/>
            <person name="Morgan M.B."/>
            <person name="Munidasa M."/>
            <person name="Nazareth L.V."/>
            <person name="Nelson J."/>
            <person name="Ng B.M."/>
            <person name="Nguyen N.B."/>
            <person name="Nguyen P.Q."/>
            <person name="Nguyen T."/>
            <person name="Obregon M."/>
            <person name="Okwuonu G.O."/>
            <person name="Onwere C.G."/>
            <person name="Orozco G."/>
            <person name="Parra A."/>
            <person name="Patel S."/>
            <person name="Patil S."/>
            <person name="Perez A."/>
            <person name="Perez Y."/>
            <person name="Pham C."/>
            <person name="Primus E.L."/>
            <person name="Pu L.-L."/>
            <person name="Puazo M."/>
            <person name="Qin X."/>
            <person name="Quiroz J.B."/>
            <person name="Reese J."/>
            <person name="Richards S."/>
            <person name="Rives C.M."/>
            <person name="Robberts R."/>
            <person name="Ruiz S.J."/>
            <person name="Ruiz M.J."/>
            <person name="Santibanez J."/>
            <person name="Schneider B.W."/>
            <person name="Sisson I."/>
            <person name="Smith M."/>
            <person name="Sodergren E."/>
            <person name="Song X.-Z."/>
            <person name="Song B.B."/>
            <person name="Summersgill H."/>
            <person name="Thelus R."/>
            <person name="Thornton R.D."/>
            <person name="Trejos Z.Y."/>
            <person name="Usmani K."/>
            <person name="Vattathil S."/>
            <person name="Villasana D."/>
            <person name="Walker D.L."/>
            <person name="Wang S."/>
            <person name="Wang K."/>
            <person name="White C.S."/>
            <person name="Williams A.C."/>
            <person name="Williamson J."/>
            <person name="Wilson K."/>
            <person name="Woghiren I.O."/>
            <person name="Woodworth J.R."/>
            <person name="Worley K.C."/>
            <person name="Wright R.A."/>
            <person name="Wu W."/>
            <person name="Young L."/>
            <person name="Zhang L."/>
            <person name="Zhang J."/>
            <person name="Zhu Y."/>
            <person name="Muzny D.M."/>
            <person name="Weinstock G."/>
            <person name="Gibbs R.A."/>
        </authorList>
    </citation>
    <scope>NUCLEOTIDE SEQUENCE [LARGE SCALE GENOMIC DNA]</scope>
    <source>
        <strain evidence="3">LSR1</strain>
    </source>
</reference>
<dbReference type="GeneID" id="100575348"/>
<dbReference type="SUPFAM" id="SSF49265">
    <property type="entry name" value="Fibronectin type III"/>
    <property type="match status" value="2"/>
</dbReference>
<sequence>MEEQKYYIRSHHHNWGSPSLTGITLVMSVLSFVNLAHVSLTCGSVIESIGVPRRPPRTDVGSFECVTSPVDKSKRDVFIYWQNIEDNEKCGDSFEYLAYYTSTTTDNKTIIHRSNETYNNYAKFEGLSTDIGYNFTVYSSNKEGLSAEYSTIFVPNESDKLDELLPFTKMEFYERGVFELSWKYASSKKLLAANQVNDYTLFWCENDENSYNKYQCNGSMNWMHIPSSESYYNFIVPDKMKIYQFAISANSQSTLKTGITSPYQPISSSSGMVWVLCTVLPNKIVGKIKNVWVNIISSTSMELRWKLDCSDRIGAVLGFRIFYCPVVSMNNSTCKEPILNETVSSEMAQDSRGKVTITKLKSYTTYMVTIASITNHGEGFNIVILCSTPL</sequence>
<reference evidence="2" key="2">
    <citation type="submission" date="2022-06" db="UniProtKB">
        <authorList>
            <consortium name="EnsemblMetazoa"/>
        </authorList>
    </citation>
    <scope>IDENTIFICATION</scope>
</reference>
<evidence type="ECO:0000259" key="1">
    <source>
        <dbReference type="PROSITE" id="PS50853"/>
    </source>
</evidence>
<dbReference type="EnsemblMetazoa" id="XM_008186634.3">
    <property type="protein sequence ID" value="XP_008184856.2"/>
    <property type="gene ID" value="LOC100575348"/>
</dbReference>
<dbReference type="Gene3D" id="2.60.40.10">
    <property type="entry name" value="Immunoglobulins"/>
    <property type="match status" value="2"/>
</dbReference>
<dbReference type="InterPro" id="IPR013783">
    <property type="entry name" value="Ig-like_fold"/>
</dbReference>
<dbReference type="SMART" id="SM00060">
    <property type="entry name" value="FN3"/>
    <property type="match status" value="2"/>
</dbReference>
<feature type="domain" description="Fibronectin type-III" evidence="1">
    <location>
        <begin position="287"/>
        <end position="390"/>
    </location>
</feature>
<evidence type="ECO:0000313" key="2">
    <source>
        <dbReference type="EnsemblMetazoa" id="XP_008184856.2"/>
    </source>
</evidence>
<dbReference type="Proteomes" id="UP000007819">
    <property type="component" value="Chromosome X"/>
</dbReference>
<dbReference type="CDD" id="cd00063">
    <property type="entry name" value="FN3"/>
    <property type="match status" value="1"/>
</dbReference>
<dbReference type="InterPro" id="IPR036116">
    <property type="entry name" value="FN3_sf"/>
</dbReference>
<proteinExistence type="predicted"/>
<protein>
    <recommendedName>
        <fullName evidence="1">Fibronectin type-III domain-containing protein</fullName>
    </recommendedName>
</protein>
<organism evidence="2 3">
    <name type="scientific">Acyrthosiphon pisum</name>
    <name type="common">Pea aphid</name>
    <dbReference type="NCBI Taxonomy" id="7029"/>
    <lineage>
        <taxon>Eukaryota</taxon>
        <taxon>Metazoa</taxon>
        <taxon>Ecdysozoa</taxon>
        <taxon>Arthropoda</taxon>
        <taxon>Hexapoda</taxon>
        <taxon>Insecta</taxon>
        <taxon>Pterygota</taxon>
        <taxon>Neoptera</taxon>
        <taxon>Paraneoptera</taxon>
        <taxon>Hemiptera</taxon>
        <taxon>Sternorrhyncha</taxon>
        <taxon>Aphidomorpha</taxon>
        <taxon>Aphidoidea</taxon>
        <taxon>Aphididae</taxon>
        <taxon>Macrosiphini</taxon>
        <taxon>Acyrthosiphon</taxon>
    </lineage>
</organism>
<dbReference type="AlphaFoldDB" id="A0A8R2B767"/>
<keyword evidence="3" id="KW-1185">Reference proteome</keyword>
<dbReference type="RefSeq" id="XP_008184856.2">
    <property type="nucleotide sequence ID" value="XM_008186634.3"/>
</dbReference>
<dbReference type="InterPro" id="IPR003961">
    <property type="entry name" value="FN3_dom"/>
</dbReference>
<evidence type="ECO:0000313" key="3">
    <source>
        <dbReference type="Proteomes" id="UP000007819"/>
    </source>
</evidence>
<dbReference type="Pfam" id="PF00041">
    <property type="entry name" value="fn3"/>
    <property type="match status" value="1"/>
</dbReference>
<dbReference type="KEGG" id="api:100575348"/>